<feature type="transmembrane region" description="Helical" evidence="1">
    <location>
        <begin position="134"/>
        <end position="152"/>
    </location>
</feature>
<reference evidence="2 3" key="1">
    <citation type="submission" date="2015-01" db="EMBL/GenBank/DDBJ databases">
        <title>Evolution of Trichinella species and genotypes.</title>
        <authorList>
            <person name="Korhonen P.K."/>
            <person name="Edoardo P."/>
            <person name="Giuseppe L.R."/>
            <person name="Gasser R.B."/>
        </authorList>
    </citation>
    <scope>NUCLEOTIDE SEQUENCE [LARGE SCALE GENOMIC DNA]</scope>
    <source>
        <strain evidence="2">ISS141</strain>
    </source>
</reference>
<protein>
    <submittedName>
        <fullName evidence="2">Vacuole membrane protein 1</fullName>
    </submittedName>
</protein>
<keyword evidence="1" id="KW-0472">Membrane</keyword>
<evidence type="ECO:0000313" key="3">
    <source>
        <dbReference type="Proteomes" id="UP000054815"/>
    </source>
</evidence>
<gene>
    <name evidence="2" type="primary">Vmp1</name>
    <name evidence="2" type="ORF">T4E_1096</name>
</gene>
<name>A0A0V0YLF5_TRIPS</name>
<feature type="transmembrane region" description="Helical" evidence="1">
    <location>
        <begin position="172"/>
        <end position="194"/>
    </location>
</feature>
<keyword evidence="1" id="KW-0812">Transmembrane</keyword>
<evidence type="ECO:0000313" key="2">
    <source>
        <dbReference type="EMBL" id="KRY00908.1"/>
    </source>
</evidence>
<comment type="caution">
    <text evidence="2">The sequence shown here is derived from an EMBL/GenBank/DDBJ whole genome shotgun (WGS) entry which is preliminary data.</text>
</comment>
<dbReference type="EMBL" id="JYDU01000005">
    <property type="protein sequence ID" value="KRY00908.1"/>
    <property type="molecule type" value="Genomic_DNA"/>
</dbReference>
<sequence length="443" mass="50011">MGKFGLKKLKAHGKIGAKAVTDSFTKDQESTIRNKVKFNLDSGRGSEDEGVFEFLTQKRCDANPDNETSVKTVQNYASASSGLKLVPSQSTLNRLERQTIVLHKKPFQTVNFCIRESGCLLYENAVRLSHHRSIIAALAVVLGLFLIIYHLPGQHQTVVRLVEKKLMWYASWIGLGILSSVGFGTGLHTFILYLGPHIASVTLAAFECGSLKFPEPPYPDEIICPDSTVNNLFNGTVENMNGLLENNIATTSISIWSIMSKVRIEAIMWGAGTALGELPPYFMARAARLSGQEPDDEDYREFKQFLEQSNSAKQQSTYIDKLKVSIERMIERVGFFAILLCASVMQSIAIWPIRIPKIGPQLEKPFREYLHQQKLKLHRRRDSPLKMASEIKESTIQTAFEILIVAMIGYFVISLVNSLAQNHHRRLWNRRKEQRIDSARKVK</sequence>
<proteinExistence type="predicted"/>
<dbReference type="Proteomes" id="UP000054815">
    <property type="component" value="Unassembled WGS sequence"/>
</dbReference>
<dbReference type="AlphaFoldDB" id="A0A0V0YLF5"/>
<keyword evidence="1" id="KW-1133">Transmembrane helix</keyword>
<feature type="transmembrane region" description="Helical" evidence="1">
    <location>
        <begin position="333"/>
        <end position="353"/>
    </location>
</feature>
<feature type="transmembrane region" description="Helical" evidence="1">
    <location>
        <begin position="402"/>
        <end position="420"/>
    </location>
</feature>
<organism evidence="2 3">
    <name type="scientific">Trichinella pseudospiralis</name>
    <name type="common">Parasitic roundworm</name>
    <dbReference type="NCBI Taxonomy" id="6337"/>
    <lineage>
        <taxon>Eukaryota</taxon>
        <taxon>Metazoa</taxon>
        <taxon>Ecdysozoa</taxon>
        <taxon>Nematoda</taxon>
        <taxon>Enoplea</taxon>
        <taxon>Dorylaimia</taxon>
        <taxon>Trichinellida</taxon>
        <taxon>Trichinellidae</taxon>
        <taxon>Trichinella</taxon>
    </lineage>
</organism>
<accession>A0A0V0YLF5</accession>
<evidence type="ECO:0000256" key="1">
    <source>
        <dbReference type="SAM" id="Phobius"/>
    </source>
</evidence>